<evidence type="ECO:0000256" key="4">
    <source>
        <dbReference type="PIRNR" id="PIRNR002756"/>
    </source>
</evidence>
<accession>A0A2S6GRF7</accession>
<feature type="signal peptide" evidence="6">
    <location>
        <begin position="1"/>
        <end position="24"/>
    </location>
</feature>
<dbReference type="GO" id="GO:0035435">
    <property type="term" value="P:phosphate ion transmembrane transport"/>
    <property type="evidence" value="ECO:0007669"/>
    <property type="project" value="InterPro"/>
</dbReference>
<evidence type="ECO:0000256" key="6">
    <source>
        <dbReference type="SAM" id="SignalP"/>
    </source>
</evidence>
<evidence type="ECO:0000256" key="2">
    <source>
        <dbReference type="ARBA" id="ARBA00022448"/>
    </source>
</evidence>
<dbReference type="GO" id="GO:0043190">
    <property type="term" value="C:ATP-binding cassette (ABC) transporter complex"/>
    <property type="evidence" value="ECO:0007669"/>
    <property type="project" value="InterPro"/>
</dbReference>
<dbReference type="SUPFAM" id="SSF53850">
    <property type="entry name" value="Periplasmic binding protein-like II"/>
    <property type="match status" value="1"/>
</dbReference>
<dbReference type="InterPro" id="IPR005673">
    <property type="entry name" value="ABC_phos-bd_PstS"/>
</dbReference>
<dbReference type="PANTHER" id="PTHR42996:SF1">
    <property type="entry name" value="PHOSPHATE-BINDING PROTEIN PSTS"/>
    <property type="match status" value="1"/>
</dbReference>
<keyword evidence="2 4" id="KW-0813">Transport</keyword>
<dbReference type="AlphaFoldDB" id="A0A2S6GRF7"/>
<evidence type="ECO:0000259" key="7">
    <source>
        <dbReference type="Pfam" id="PF12849"/>
    </source>
</evidence>
<evidence type="ECO:0000313" key="8">
    <source>
        <dbReference type="EMBL" id="PPK67790.1"/>
    </source>
</evidence>
<feature type="binding site" evidence="5">
    <location>
        <position position="110"/>
    </location>
    <ligand>
        <name>phosphate</name>
        <dbReference type="ChEBI" id="CHEBI:43474"/>
    </ligand>
</feature>
<keyword evidence="9" id="KW-1185">Reference proteome</keyword>
<gene>
    <name evidence="8" type="ORF">CLV40_10620</name>
</gene>
<dbReference type="Pfam" id="PF12849">
    <property type="entry name" value="PBP_like_2"/>
    <property type="match status" value="1"/>
</dbReference>
<evidence type="ECO:0000256" key="5">
    <source>
        <dbReference type="PIRSR" id="PIRSR002756-1"/>
    </source>
</evidence>
<dbReference type="NCBIfam" id="TIGR00975">
    <property type="entry name" value="3a0107s03"/>
    <property type="match status" value="1"/>
</dbReference>
<name>A0A2S6GRF7_9PSEU</name>
<proteinExistence type="inferred from homology"/>
<protein>
    <recommendedName>
        <fullName evidence="4">Phosphate-binding protein</fullName>
    </recommendedName>
</protein>
<organism evidence="8 9">
    <name type="scientific">Actinokineospora auranticolor</name>
    <dbReference type="NCBI Taxonomy" id="155976"/>
    <lineage>
        <taxon>Bacteria</taxon>
        <taxon>Bacillati</taxon>
        <taxon>Actinomycetota</taxon>
        <taxon>Actinomycetes</taxon>
        <taxon>Pseudonocardiales</taxon>
        <taxon>Pseudonocardiaceae</taxon>
        <taxon>Actinokineospora</taxon>
    </lineage>
</organism>
<dbReference type="Proteomes" id="UP000239203">
    <property type="component" value="Unassembled WGS sequence"/>
</dbReference>
<feature type="binding site" evidence="5">
    <location>
        <begin position="62"/>
        <end position="64"/>
    </location>
    <ligand>
        <name>phosphate</name>
        <dbReference type="ChEBI" id="CHEBI:43474"/>
    </ligand>
</feature>
<dbReference type="EMBL" id="PTIX01000006">
    <property type="protein sequence ID" value="PPK67790.1"/>
    <property type="molecule type" value="Genomic_DNA"/>
</dbReference>
<dbReference type="GO" id="GO:0042301">
    <property type="term" value="F:phosphate ion binding"/>
    <property type="evidence" value="ECO:0007669"/>
    <property type="project" value="InterPro"/>
</dbReference>
<sequence length="377" mass="37888">MISKRPASVLGIIAAGALALTACGSDNNAPASGGNTNTGAPAPTGSAQVDCGGKKSLVAEGSSAQKGAIEAFVAAYGQKCQGAQLAYTASGSGAGVKQFTAGIVDIGGSDSALNKDKGEVDKAAERCKGNPAWNLPLVFGPVGVAYKVGDVKDLTVTGELAAKIFSGAITKWNDPAIAEVNKDATLPDKAITVIYRGDESGTTDNFQKFLKAAGKGAWTKDAGKKFNGGVGQGAQGSAGVADAINAGDGTIGYIEWSYIQDKKLSAAKLDSGSGAVELSADSAAAAIKSAKVKGTGNDLVLDLDALYASNTAGAYPLVLATYEIVCSKGYDADTAKAVKAFLTVAATDGQQTLSDAGYVPLPNEFQEKLLTAVKAIS</sequence>
<feature type="binding site" evidence="5">
    <location>
        <position position="92"/>
    </location>
    <ligand>
        <name>phosphate</name>
        <dbReference type="ChEBI" id="CHEBI:43474"/>
    </ligand>
</feature>
<dbReference type="Gene3D" id="3.40.190.10">
    <property type="entry name" value="Periplasmic binding protein-like II"/>
    <property type="match status" value="2"/>
</dbReference>
<dbReference type="InterPro" id="IPR050962">
    <property type="entry name" value="Phosphate-bind_PstS"/>
</dbReference>
<keyword evidence="6" id="KW-0732">Signal</keyword>
<feature type="chain" id="PRO_5039405458" description="Phosphate-binding protein" evidence="6">
    <location>
        <begin position="25"/>
        <end position="377"/>
    </location>
</feature>
<dbReference type="OrthoDB" id="9801510at2"/>
<comment type="similarity">
    <text evidence="1 4">Belongs to the PstS family.</text>
</comment>
<feature type="binding site" evidence="5">
    <location>
        <begin position="200"/>
        <end position="202"/>
    </location>
    <ligand>
        <name>phosphate</name>
        <dbReference type="ChEBI" id="CHEBI:43474"/>
    </ligand>
</feature>
<evidence type="ECO:0000256" key="3">
    <source>
        <dbReference type="ARBA" id="ARBA00022592"/>
    </source>
</evidence>
<reference evidence="8 9" key="1">
    <citation type="submission" date="2018-02" db="EMBL/GenBank/DDBJ databases">
        <title>Genomic Encyclopedia of Archaeal and Bacterial Type Strains, Phase II (KMG-II): from individual species to whole genera.</title>
        <authorList>
            <person name="Goeker M."/>
        </authorList>
    </citation>
    <scope>NUCLEOTIDE SEQUENCE [LARGE SCALE GENOMIC DNA]</scope>
    <source>
        <strain evidence="8 9">YU 961-1</strain>
    </source>
</reference>
<dbReference type="InterPro" id="IPR024370">
    <property type="entry name" value="PBP_domain"/>
</dbReference>
<keyword evidence="3 4" id="KW-0592">Phosphate transport</keyword>
<dbReference type="PIRSF" id="PIRSF002756">
    <property type="entry name" value="PstS"/>
    <property type="match status" value="1"/>
</dbReference>
<dbReference type="RefSeq" id="WP_104479099.1">
    <property type="nucleotide sequence ID" value="NZ_CP154825.1"/>
</dbReference>
<evidence type="ECO:0000313" key="9">
    <source>
        <dbReference type="Proteomes" id="UP000239203"/>
    </source>
</evidence>
<dbReference type="PROSITE" id="PS51257">
    <property type="entry name" value="PROKAR_LIPOPROTEIN"/>
    <property type="match status" value="1"/>
</dbReference>
<evidence type="ECO:0000256" key="1">
    <source>
        <dbReference type="ARBA" id="ARBA00008725"/>
    </source>
</evidence>
<comment type="caution">
    <text evidence="8">The sequence shown here is derived from an EMBL/GenBank/DDBJ whole genome shotgun (WGS) entry which is preliminary data.</text>
</comment>
<feature type="domain" description="PBP" evidence="7">
    <location>
        <begin position="55"/>
        <end position="344"/>
    </location>
</feature>
<dbReference type="PANTHER" id="PTHR42996">
    <property type="entry name" value="PHOSPHATE-BINDING PROTEIN PSTS"/>
    <property type="match status" value="1"/>
</dbReference>
<dbReference type="CDD" id="cd13565">
    <property type="entry name" value="PBP2_PstS"/>
    <property type="match status" value="1"/>
</dbReference>